<dbReference type="InterPro" id="IPR036412">
    <property type="entry name" value="HAD-like_sf"/>
</dbReference>
<dbReference type="RefSeq" id="WP_188367671.1">
    <property type="nucleotide sequence ID" value="NZ_BMDT01000006.1"/>
</dbReference>
<gene>
    <name evidence="1" type="primary">yjbC</name>
    <name evidence="1" type="ORF">GCM10011482_14840</name>
</gene>
<protein>
    <submittedName>
        <fullName evidence="1">Hydrolase</fullName>
    </submittedName>
</protein>
<accession>A0A917JEN9</accession>
<reference evidence="1" key="2">
    <citation type="submission" date="2020-09" db="EMBL/GenBank/DDBJ databases">
        <authorList>
            <person name="Sun Q."/>
            <person name="Sedlacek I."/>
        </authorList>
    </citation>
    <scope>NUCLEOTIDE SEQUENCE</scope>
    <source>
        <strain evidence="1">CCM 8433</strain>
    </source>
</reference>
<dbReference type="Proteomes" id="UP000622610">
    <property type="component" value="Unassembled WGS sequence"/>
</dbReference>
<proteinExistence type="predicted"/>
<dbReference type="GO" id="GO:0005829">
    <property type="term" value="C:cytosol"/>
    <property type="evidence" value="ECO:0007669"/>
    <property type="project" value="TreeGrafter"/>
</dbReference>
<keyword evidence="1" id="KW-0378">Hydrolase</keyword>
<evidence type="ECO:0000313" key="1">
    <source>
        <dbReference type="EMBL" id="GGI65830.1"/>
    </source>
</evidence>
<dbReference type="InterPro" id="IPR006379">
    <property type="entry name" value="HAD-SF_hydro_IIB"/>
</dbReference>
<comment type="caution">
    <text evidence="1">The sequence shown here is derived from an EMBL/GenBank/DDBJ whole genome shotgun (WGS) entry which is preliminary data.</text>
</comment>
<dbReference type="Gene3D" id="3.40.50.1000">
    <property type="entry name" value="HAD superfamily/HAD-like"/>
    <property type="match status" value="1"/>
</dbReference>
<dbReference type="GO" id="GO:0000287">
    <property type="term" value="F:magnesium ion binding"/>
    <property type="evidence" value="ECO:0007669"/>
    <property type="project" value="TreeGrafter"/>
</dbReference>
<dbReference type="Gene3D" id="3.30.1240.10">
    <property type="match status" value="1"/>
</dbReference>
<dbReference type="AlphaFoldDB" id="A0A917JEN9"/>
<keyword evidence="2" id="KW-1185">Reference proteome</keyword>
<dbReference type="NCBIfam" id="TIGR01484">
    <property type="entry name" value="HAD-SF-IIB"/>
    <property type="match status" value="1"/>
</dbReference>
<dbReference type="PANTHER" id="PTHR10000:SF25">
    <property type="entry name" value="PHOSPHATASE YKRA-RELATED"/>
    <property type="match status" value="1"/>
</dbReference>
<dbReference type="GO" id="GO:0016791">
    <property type="term" value="F:phosphatase activity"/>
    <property type="evidence" value="ECO:0007669"/>
    <property type="project" value="TreeGrafter"/>
</dbReference>
<dbReference type="PANTHER" id="PTHR10000">
    <property type="entry name" value="PHOSPHOSERINE PHOSPHATASE"/>
    <property type="match status" value="1"/>
</dbReference>
<reference evidence="1" key="1">
    <citation type="journal article" date="2014" name="Int. J. Syst. Evol. Microbiol.">
        <title>Complete genome sequence of Corynebacterium casei LMG S-19264T (=DSM 44701T), isolated from a smear-ripened cheese.</title>
        <authorList>
            <consortium name="US DOE Joint Genome Institute (JGI-PGF)"/>
            <person name="Walter F."/>
            <person name="Albersmeier A."/>
            <person name="Kalinowski J."/>
            <person name="Ruckert C."/>
        </authorList>
    </citation>
    <scope>NUCLEOTIDE SEQUENCE</scope>
    <source>
        <strain evidence="1">CCM 8433</strain>
    </source>
</reference>
<dbReference type="Pfam" id="PF08282">
    <property type="entry name" value="Hydrolase_3"/>
    <property type="match status" value="1"/>
</dbReference>
<name>A0A917JEN9_9ENTE</name>
<dbReference type="InterPro" id="IPR023214">
    <property type="entry name" value="HAD_sf"/>
</dbReference>
<dbReference type="SUPFAM" id="SSF56784">
    <property type="entry name" value="HAD-like"/>
    <property type="match status" value="1"/>
</dbReference>
<dbReference type="EMBL" id="BMDT01000006">
    <property type="protein sequence ID" value="GGI65830.1"/>
    <property type="molecule type" value="Genomic_DNA"/>
</dbReference>
<organism evidence="1 2">
    <name type="scientific">Enterococcus alcedinis</name>
    <dbReference type="NCBI Taxonomy" id="1274384"/>
    <lineage>
        <taxon>Bacteria</taxon>
        <taxon>Bacillati</taxon>
        <taxon>Bacillota</taxon>
        <taxon>Bacilli</taxon>
        <taxon>Lactobacillales</taxon>
        <taxon>Enterococcaceae</taxon>
        <taxon>Enterococcus</taxon>
    </lineage>
</organism>
<evidence type="ECO:0000313" key="2">
    <source>
        <dbReference type="Proteomes" id="UP000622610"/>
    </source>
</evidence>
<sequence>MKNIKAIIFDYDGTLLLENQSTISNNIQTMLTQLKNHHVLIILATGRPFNHCRYLMDKQLVNYIISANGALVTNTMGIFHSIALSQNNIHLFNDFCDKNHLPSSFYTTELLTNGRFDAHIDLGLREAMNLQARTLDIMTSMHNDPIYLMCAFCDHKMDAALKEAFPDLFLSRWHPSIISLLEVEIKKTTGILKVLEHHSILPSECVAVGDGNNDRDMLELVRYGIAVGDNPNLAVVADFTIDSVETDLIDLLDFLNK</sequence>